<feature type="domain" description="Enoyl reductase (ER)" evidence="1">
    <location>
        <begin position="25"/>
        <end position="301"/>
    </location>
</feature>
<name>A0A0D7A2F2_9AGAR</name>
<dbReference type="EMBL" id="KN882089">
    <property type="protein sequence ID" value="KIY44554.1"/>
    <property type="molecule type" value="Genomic_DNA"/>
</dbReference>
<dbReference type="Pfam" id="PF00107">
    <property type="entry name" value="ADH_zinc_N"/>
    <property type="match status" value="1"/>
</dbReference>
<dbReference type="InterPro" id="IPR045010">
    <property type="entry name" value="MDR_fam"/>
</dbReference>
<dbReference type="PANTHER" id="PTHR43205">
    <property type="entry name" value="PROSTAGLANDIN REDUCTASE"/>
    <property type="match status" value="1"/>
</dbReference>
<gene>
    <name evidence="2" type="ORF">FISHEDRAFT_67450</name>
</gene>
<dbReference type="SUPFAM" id="SSF50129">
    <property type="entry name" value="GroES-like"/>
    <property type="match status" value="1"/>
</dbReference>
<dbReference type="CDD" id="cd05288">
    <property type="entry name" value="PGDH"/>
    <property type="match status" value="1"/>
</dbReference>
<dbReference type="PANTHER" id="PTHR43205:SF7">
    <property type="entry name" value="PROSTAGLANDIN REDUCTASE 1"/>
    <property type="match status" value="1"/>
</dbReference>
<dbReference type="InterPro" id="IPR036291">
    <property type="entry name" value="NAD(P)-bd_dom_sf"/>
</dbReference>
<dbReference type="Proteomes" id="UP000054144">
    <property type="component" value="Unassembled WGS sequence"/>
</dbReference>
<evidence type="ECO:0000313" key="3">
    <source>
        <dbReference type="Proteomes" id="UP000054144"/>
    </source>
</evidence>
<evidence type="ECO:0000313" key="2">
    <source>
        <dbReference type="EMBL" id="KIY44554.1"/>
    </source>
</evidence>
<dbReference type="InterPro" id="IPR011032">
    <property type="entry name" value="GroES-like_sf"/>
</dbReference>
<dbReference type="SUPFAM" id="SSF51735">
    <property type="entry name" value="NAD(P)-binding Rossmann-fold domains"/>
    <property type="match status" value="1"/>
</dbReference>
<dbReference type="OrthoDB" id="809632at2759"/>
<reference evidence="2 3" key="1">
    <citation type="journal article" date="2015" name="Fungal Genet. Biol.">
        <title>Evolution of novel wood decay mechanisms in Agaricales revealed by the genome sequences of Fistulina hepatica and Cylindrobasidium torrendii.</title>
        <authorList>
            <person name="Floudas D."/>
            <person name="Held B.W."/>
            <person name="Riley R."/>
            <person name="Nagy L.G."/>
            <person name="Koehler G."/>
            <person name="Ransdell A.S."/>
            <person name="Younus H."/>
            <person name="Chow J."/>
            <person name="Chiniquy J."/>
            <person name="Lipzen A."/>
            <person name="Tritt A."/>
            <person name="Sun H."/>
            <person name="Haridas S."/>
            <person name="LaButti K."/>
            <person name="Ohm R.A."/>
            <person name="Kues U."/>
            <person name="Blanchette R.A."/>
            <person name="Grigoriev I.V."/>
            <person name="Minto R.E."/>
            <person name="Hibbett D.S."/>
        </authorList>
    </citation>
    <scope>NUCLEOTIDE SEQUENCE [LARGE SCALE GENOMIC DNA]</scope>
    <source>
        <strain evidence="2 3">ATCC 64428</strain>
    </source>
</reference>
<proteinExistence type="predicted"/>
<dbReference type="Gene3D" id="3.40.50.720">
    <property type="entry name" value="NAD(P)-binding Rossmann-like Domain"/>
    <property type="match status" value="1"/>
</dbReference>
<accession>A0A0D7A2F2</accession>
<dbReference type="SMART" id="SM00829">
    <property type="entry name" value="PKS_ER"/>
    <property type="match status" value="1"/>
</dbReference>
<dbReference type="InterPro" id="IPR013149">
    <property type="entry name" value="ADH-like_C"/>
</dbReference>
<dbReference type="Gene3D" id="3.90.180.10">
    <property type="entry name" value="Medium-chain alcohol dehydrogenases, catalytic domain"/>
    <property type="match status" value="1"/>
</dbReference>
<dbReference type="AlphaFoldDB" id="A0A0D7A2F2"/>
<organism evidence="2 3">
    <name type="scientific">Fistulina hepatica ATCC 64428</name>
    <dbReference type="NCBI Taxonomy" id="1128425"/>
    <lineage>
        <taxon>Eukaryota</taxon>
        <taxon>Fungi</taxon>
        <taxon>Dikarya</taxon>
        <taxon>Basidiomycota</taxon>
        <taxon>Agaricomycotina</taxon>
        <taxon>Agaricomycetes</taxon>
        <taxon>Agaricomycetidae</taxon>
        <taxon>Agaricales</taxon>
        <taxon>Fistulinaceae</taxon>
        <taxon>Fistulina</taxon>
    </lineage>
</organism>
<evidence type="ECO:0000259" key="1">
    <source>
        <dbReference type="SMART" id="SM00829"/>
    </source>
</evidence>
<protein>
    <submittedName>
        <fullName evidence="2">NAD(P)-binding protein</fullName>
    </submittedName>
</protein>
<sequence length="303" mass="33355">MAPVKNTRVLFNDVPQGYPIPGKTTVVDDSQIIDLETVPLNGAILLKMREPTIESYPASYRIGEPIDSYGIAVVLRSEFEGAQPGDHVYSMETPPEPFVDDTYVGVAGMPGETAYMAWKEYSKAKKGETVFVTSGGGPVGSMVIQLAKLDGLKVIASAGSDAKVQFMKDIGADVAFNYKTEKTLDILRDKGPIDIYWDNVGGETLEYALEAANAHARFIESGMISSYNTRSQGVRNLMHIVYKRITMTGFFVAELRPKYADEFYAWIPEKLASGEIKFKEQVSRGLDKVGQVIADVQRGRNSE</sequence>
<keyword evidence="3" id="KW-1185">Reference proteome</keyword>
<dbReference type="GO" id="GO:0016628">
    <property type="term" value="F:oxidoreductase activity, acting on the CH-CH group of donors, NAD or NADP as acceptor"/>
    <property type="evidence" value="ECO:0007669"/>
    <property type="project" value="InterPro"/>
</dbReference>
<dbReference type="InterPro" id="IPR020843">
    <property type="entry name" value="ER"/>
</dbReference>